<dbReference type="InterPro" id="IPR053952">
    <property type="entry name" value="K_trans_C"/>
</dbReference>
<keyword evidence="3" id="KW-0813">Transport</keyword>
<keyword evidence="9 10" id="KW-0472">Membrane</keyword>
<evidence type="ECO:0000313" key="14">
    <source>
        <dbReference type="Proteomes" id="UP001372338"/>
    </source>
</evidence>
<feature type="transmembrane region" description="Helical" evidence="10">
    <location>
        <begin position="231"/>
        <end position="250"/>
    </location>
</feature>
<comment type="subcellular location">
    <subcellularLocation>
        <location evidence="1">Cell membrane</location>
        <topology evidence="1">Multi-pass membrane protein</topology>
    </subcellularLocation>
    <subcellularLocation>
        <location evidence="10">Membrane</location>
        <topology evidence="10">Multi-pass membrane protein</topology>
    </subcellularLocation>
</comment>
<comment type="caution">
    <text evidence="13">The sequence shown here is derived from an EMBL/GenBank/DDBJ whole genome shotgun (WGS) entry which is preliminary data.</text>
</comment>
<dbReference type="GO" id="GO:0005886">
    <property type="term" value="C:plasma membrane"/>
    <property type="evidence" value="ECO:0007669"/>
    <property type="project" value="UniProtKB-SubCell"/>
</dbReference>
<accession>A0AAN9EQU6</accession>
<dbReference type="PANTHER" id="PTHR30540:SF87">
    <property type="entry name" value="POTASSIUM TRANSPORTER"/>
    <property type="match status" value="1"/>
</dbReference>
<feature type="domain" description="K+ potassium transporter integral membrane" evidence="11">
    <location>
        <begin position="68"/>
        <end position="554"/>
    </location>
</feature>
<feature type="transmembrane region" description="Helical" evidence="10">
    <location>
        <begin position="517"/>
        <end position="534"/>
    </location>
</feature>
<proteinExistence type="inferred from homology"/>
<dbReference type="GO" id="GO:0015079">
    <property type="term" value="F:potassium ion transmembrane transporter activity"/>
    <property type="evidence" value="ECO:0007669"/>
    <property type="project" value="UniProtKB-UniRule"/>
</dbReference>
<evidence type="ECO:0000256" key="8">
    <source>
        <dbReference type="ARBA" id="ARBA00023065"/>
    </source>
</evidence>
<dbReference type="Pfam" id="PF02705">
    <property type="entry name" value="K_trans"/>
    <property type="match status" value="1"/>
</dbReference>
<dbReference type="InterPro" id="IPR003855">
    <property type="entry name" value="K+_transporter"/>
</dbReference>
<organism evidence="13 14">
    <name type="scientific">Crotalaria pallida</name>
    <name type="common">Smooth rattlebox</name>
    <name type="synonym">Crotalaria striata</name>
    <dbReference type="NCBI Taxonomy" id="3830"/>
    <lineage>
        <taxon>Eukaryota</taxon>
        <taxon>Viridiplantae</taxon>
        <taxon>Streptophyta</taxon>
        <taxon>Embryophyta</taxon>
        <taxon>Tracheophyta</taxon>
        <taxon>Spermatophyta</taxon>
        <taxon>Magnoliopsida</taxon>
        <taxon>eudicotyledons</taxon>
        <taxon>Gunneridae</taxon>
        <taxon>Pentapetalae</taxon>
        <taxon>rosids</taxon>
        <taxon>fabids</taxon>
        <taxon>Fabales</taxon>
        <taxon>Fabaceae</taxon>
        <taxon>Papilionoideae</taxon>
        <taxon>50 kb inversion clade</taxon>
        <taxon>genistoids sensu lato</taxon>
        <taxon>core genistoids</taxon>
        <taxon>Crotalarieae</taxon>
        <taxon>Crotalaria</taxon>
    </lineage>
</organism>
<feature type="transmembrane region" description="Helical" evidence="10">
    <location>
        <begin position="427"/>
        <end position="449"/>
    </location>
</feature>
<feature type="transmembrane region" description="Helical" evidence="10">
    <location>
        <begin position="379"/>
        <end position="406"/>
    </location>
</feature>
<feature type="transmembrane region" description="Helical" evidence="10">
    <location>
        <begin position="262"/>
        <end position="282"/>
    </location>
</feature>
<comment type="caution">
    <text evidence="10">Lacks conserved residue(s) required for the propagation of feature annotation.</text>
</comment>
<dbReference type="NCBIfam" id="TIGR00794">
    <property type="entry name" value="kup"/>
    <property type="match status" value="1"/>
</dbReference>
<feature type="transmembrane region" description="Helical" evidence="10">
    <location>
        <begin position="339"/>
        <end position="359"/>
    </location>
</feature>
<dbReference type="Pfam" id="PF22776">
    <property type="entry name" value="K_trans_C"/>
    <property type="match status" value="1"/>
</dbReference>
<keyword evidence="5 10" id="KW-0812">Transmembrane</keyword>
<comment type="function">
    <text evidence="10">Potassium transporter.</text>
</comment>
<protein>
    <recommendedName>
        <fullName evidence="10">Potassium transporter</fullName>
    </recommendedName>
</protein>
<keyword evidence="14" id="KW-1185">Reference proteome</keyword>
<evidence type="ECO:0000256" key="6">
    <source>
        <dbReference type="ARBA" id="ARBA00022958"/>
    </source>
</evidence>
<evidence type="ECO:0000256" key="3">
    <source>
        <dbReference type="ARBA" id="ARBA00022448"/>
    </source>
</evidence>
<evidence type="ECO:0000256" key="2">
    <source>
        <dbReference type="ARBA" id="ARBA00008440"/>
    </source>
</evidence>
<name>A0AAN9EQU6_CROPI</name>
<dbReference type="Proteomes" id="UP001372338">
    <property type="component" value="Unassembled WGS sequence"/>
</dbReference>
<evidence type="ECO:0000259" key="11">
    <source>
        <dbReference type="Pfam" id="PF02705"/>
    </source>
</evidence>
<comment type="similarity">
    <text evidence="2 10">Belongs to the HAK/KUP transporter (TC 2.A.72.3) family.</text>
</comment>
<feature type="transmembrane region" description="Helical" evidence="10">
    <location>
        <begin position="102"/>
        <end position="123"/>
    </location>
</feature>
<keyword evidence="8 10" id="KW-0406">Ion transport</keyword>
<feature type="domain" description="K+ potassium transporter C-terminal" evidence="12">
    <location>
        <begin position="568"/>
        <end position="772"/>
    </location>
</feature>
<keyword evidence="7 10" id="KW-1133">Transmembrane helix</keyword>
<keyword evidence="4 10" id="KW-0633">Potassium transport</keyword>
<reference evidence="13 14" key="1">
    <citation type="submission" date="2024-01" db="EMBL/GenBank/DDBJ databases">
        <title>The genomes of 5 underutilized Papilionoideae crops provide insights into root nodulation and disease resistanc.</title>
        <authorList>
            <person name="Yuan L."/>
        </authorList>
    </citation>
    <scope>NUCLEOTIDE SEQUENCE [LARGE SCALE GENOMIC DNA]</scope>
    <source>
        <strain evidence="13">ZHUSHIDOU_FW_LH</strain>
        <tissue evidence="13">Leaf</tissue>
    </source>
</reference>
<evidence type="ECO:0000256" key="1">
    <source>
        <dbReference type="ARBA" id="ARBA00004651"/>
    </source>
</evidence>
<dbReference type="InterPro" id="IPR053951">
    <property type="entry name" value="K_trans_N"/>
</dbReference>
<feature type="transmembrane region" description="Helical" evidence="10">
    <location>
        <begin position="461"/>
        <end position="484"/>
    </location>
</feature>
<feature type="transmembrane region" description="Helical" evidence="10">
    <location>
        <begin position="308"/>
        <end position="327"/>
    </location>
</feature>
<evidence type="ECO:0000313" key="13">
    <source>
        <dbReference type="EMBL" id="KAK7259395.1"/>
    </source>
</evidence>
<evidence type="ECO:0000256" key="7">
    <source>
        <dbReference type="ARBA" id="ARBA00022989"/>
    </source>
</evidence>
<evidence type="ECO:0000256" key="4">
    <source>
        <dbReference type="ARBA" id="ARBA00022538"/>
    </source>
</evidence>
<evidence type="ECO:0000256" key="5">
    <source>
        <dbReference type="ARBA" id="ARBA00022692"/>
    </source>
</evidence>
<dbReference type="AlphaFoldDB" id="A0AAN9EQU6"/>
<dbReference type="PANTHER" id="PTHR30540">
    <property type="entry name" value="OSMOTIC STRESS POTASSIUM TRANSPORTER"/>
    <property type="match status" value="1"/>
</dbReference>
<evidence type="ECO:0000256" key="10">
    <source>
        <dbReference type="RuleBase" id="RU321113"/>
    </source>
</evidence>
<dbReference type="EMBL" id="JAYWIO010000005">
    <property type="protein sequence ID" value="KAK7259395.1"/>
    <property type="molecule type" value="Genomic_DNA"/>
</dbReference>
<evidence type="ECO:0000259" key="12">
    <source>
        <dbReference type="Pfam" id="PF22776"/>
    </source>
</evidence>
<evidence type="ECO:0000256" key="9">
    <source>
        <dbReference type="ARBA" id="ARBA00023136"/>
    </source>
</evidence>
<gene>
    <name evidence="13" type="ORF">RIF29_25002</name>
</gene>
<feature type="transmembrane region" description="Helical" evidence="10">
    <location>
        <begin position="491"/>
        <end position="511"/>
    </location>
</feature>
<sequence>MALEEVVVVDVENNNANNNEVIIEQNKGKKLSLPKKLRRYDSLEMERFTTTSDTHASKGPSMSVILALAFQSLGVVYGDIGTSPLYVYQSIFTNGIKHNDDILGALSLIFYTITLLPVVKYVFIVLQANDNGQGGTFALYSLLCRNAKVGLIPNQQLEDAEVSNYKLVLPNNREKIALWLKSMLESSHFLKLVLLMATMLGTSMVIGDGVLTPCISVLSAVGGIKEAAPRISNDMIVLISVAILVCLFMFQRFGTDKVGYTFAPIMCIWFTFIGGIGLYNFIKYDPTVIKAINPKYILDYFTRNKKDAWISLGGVVLCITGTEALFADVGHFTIRSIQISMCSVTYPALILAYMGQSSFLRKHNDLVRETFYKSIPDPLYWPMFVIAIMAAIIASQAMITGTFSIIQQSLSLGCFPRVRIVHTSAKYAGQVYIPEVNYFLMIACIAVTVGFKTTANIGNAYGIAVVFVMTLTSSFLVLLMIIIWKTHILLVLSYVIIIGFVEIVYLSSVLYKFDQGGYLPLAFAALLMFIMYVWNDVYRRKYYYELDHKISPQKLQDIVADSNVSRISGLALFYSELVQGIPPIFKHYVENVPALHSVLVFVAIKSLPISKVPMEERFLFKQVQPKALNVFRCVVRYGYTDVRNEQEPFEKLLVERLKEFIAGEFLVSYQEILDGKTEENLNVNNEVQEVIGEERLQEAIEKEIEAVEVASRAGIVHLIGENEVIASKGANIGKRLLIDYSYNFLTKNLRQSDKIFYIPHKRMVKVGMTYEL</sequence>
<keyword evidence="6 10" id="KW-0630">Potassium</keyword>